<accession>A0ABT3BD63</accession>
<evidence type="ECO:0000256" key="1">
    <source>
        <dbReference type="SAM" id="SignalP"/>
    </source>
</evidence>
<dbReference type="PANTHER" id="PTHR42972">
    <property type="entry name" value="TOL-PAL SYSTEM PROTEIN TOLB"/>
    <property type="match status" value="1"/>
</dbReference>
<dbReference type="Proteomes" id="UP001208690">
    <property type="component" value="Unassembled WGS sequence"/>
</dbReference>
<feature type="signal peptide" evidence="1">
    <location>
        <begin position="1"/>
        <end position="20"/>
    </location>
</feature>
<comment type="caution">
    <text evidence="2">The sequence shown here is derived from an EMBL/GenBank/DDBJ whole genome shotgun (WGS) entry which is preliminary data.</text>
</comment>
<keyword evidence="1" id="KW-0732">Signal</keyword>
<dbReference type="SUPFAM" id="SSF53474">
    <property type="entry name" value="alpha/beta-Hydrolases"/>
    <property type="match status" value="1"/>
</dbReference>
<dbReference type="PANTHER" id="PTHR42972:SF8">
    <property type="entry name" value="POLYHYDROXYBUTYRATE DEPOLYMERASE"/>
    <property type="match status" value="1"/>
</dbReference>
<dbReference type="RefSeq" id="WP_263843837.1">
    <property type="nucleotide sequence ID" value="NZ_JALIEB010000004.1"/>
</dbReference>
<dbReference type="InterPro" id="IPR029058">
    <property type="entry name" value="AB_hydrolase_fold"/>
</dbReference>
<evidence type="ECO:0000313" key="3">
    <source>
        <dbReference type="Proteomes" id="UP001208690"/>
    </source>
</evidence>
<sequence>MVHQLRIAAVLALLPCVASAEPLPALNLDPSGTTVSGLSSGAFMAVQLQVAFSERIAGAGVIAGGPYGCADGNVYRAIRVCMNAFLGEADAESALEEIQSLAAEGRIDDASHLASDRLYLFHGQADDTVARASMDALRQTYALLGVPDARIAYETGINAGHGFVTERGDLECSTTDPDFLIDCDFDQAGDILGQLYSDLLPASESHDDRLLMFDQALYLEDAVGMDDTAFVYVPESCAAGAPCRLHIALHGCKQGREVIGDAYGVSTGYNRWAEANGIVVLYPQAKSIPAPWWNWFGGNPNGCWDWWGYAGDDYLSQNAPQIAAIARMAAALGAPLAD</sequence>
<dbReference type="EMBL" id="JALIEB010000004">
    <property type="protein sequence ID" value="MCV3271519.1"/>
    <property type="molecule type" value="Genomic_DNA"/>
</dbReference>
<evidence type="ECO:0008006" key="4">
    <source>
        <dbReference type="Google" id="ProtNLM"/>
    </source>
</evidence>
<proteinExistence type="predicted"/>
<gene>
    <name evidence="2" type="ORF">MUB52_08770</name>
</gene>
<protein>
    <recommendedName>
        <fullName evidence="4">Poly (3-hydroxybutyrate) depolymerase</fullName>
    </recommendedName>
</protein>
<keyword evidence="3" id="KW-1185">Reference proteome</keyword>
<feature type="chain" id="PRO_5047136569" description="Poly (3-hydroxybutyrate) depolymerase" evidence="1">
    <location>
        <begin position="21"/>
        <end position="338"/>
    </location>
</feature>
<name>A0ABT3BD63_9RHOB</name>
<dbReference type="Gene3D" id="3.40.50.1820">
    <property type="entry name" value="alpha/beta hydrolase"/>
    <property type="match status" value="2"/>
</dbReference>
<evidence type="ECO:0000313" key="2">
    <source>
        <dbReference type="EMBL" id="MCV3271519.1"/>
    </source>
</evidence>
<organism evidence="2 3">
    <name type="scientific">Roseobacter sinensis</name>
    <dbReference type="NCBI Taxonomy" id="2931391"/>
    <lineage>
        <taxon>Bacteria</taxon>
        <taxon>Pseudomonadati</taxon>
        <taxon>Pseudomonadota</taxon>
        <taxon>Alphaproteobacteria</taxon>
        <taxon>Rhodobacterales</taxon>
        <taxon>Roseobacteraceae</taxon>
        <taxon>Roseobacter</taxon>
    </lineage>
</organism>
<reference evidence="2 3" key="1">
    <citation type="submission" date="2022-04" db="EMBL/GenBank/DDBJ databases">
        <title>Roseobacter sp. WL0113 is a bacterium isolated from neritic sediment.</title>
        <authorList>
            <person name="Wang L."/>
            <person name="He W."/>
            <person name="Zhang D.-F."/>
        </authorList>
    </citation>
    <scope>NUCLEOTIDE SEQUENCE [LARGE SCALE GENOMIC DNA]</scope>
    <source>
        <strain evidence="2 3">WL0113</strain>
    </source>
</reference>